<proteinExistence type="predicted"/>
<gene>
    <name evidence="3" type="ORF">TM35_002731000</name>
</gene>
<reference evidence="3 4" key="1">
    <citation type="submission" date="2017-03" db="EMBL/GenBank/DDBJ databases">
        <title>An alternative strategy for trypanosome survival in the mammalian bloodstream revealed through genome and transcriptome analysis of the ubiquitous bovine parasite Trypanosoma (Megatrypanum) theileri.</title>
        <authorList>
            <person name="Kelly S."/>
            <person name="Ivens A."/>
            <person name="Mott A."/>
            <person name="O'Neill E."/>
            <person name="Emms D."/>
            <person name="Macleod O."/>
            <person name="Voorheis P."/>
            <person name="Matthews J."/>
            <person name="Matthews K."/>
            <person name="Carrington M."/>
        </authorList>
    </citation>
    <scope>NUCLEOTIDE SEQUENCE [LARGE SCALE GENOMIC DNA]</scope>
    <source>
        <strain evidence="3">Edinburgh</strain>
    </source>
</reference>
<dbReference type="Proteomes" id="UP000192257">
    <property type="component" value="Unassembled WGS sequence"/>
</dbReference>
<organism evidence="3 4">
    <name type="scientific">Trypanosoma theileri</name>
    <dbReference type="NCBI Taxonomy" id="67003"/>
    <lineage>
        <taxon>Eukaryota</taxon>
        <taxon>Discoba</taxon>
        <taxon>Euglenozoa</taxon>
        <taxon>Kinetoplastea</taxon>
        <taxon>Metakinetoplastina</taxon>
        <taxon>Trypanosomatida</taxon>
        <taxon>Trypanosomatidae</taxon>
        <taxon>Trypanosoma</taxon>
    </lineage>
</organism>
<dbReference type="AlphaFoldDB" id="A0A1X0ND78"/>
<evidence type="ECO:0000313" key="4">
    <source>
        <dbReference type="Proteomes" id="UP000192257"/>
    </source>
</evidence>
<feature type="compositionally biased region" description="Low complexity" evidence="1">
    <location>
        <begin position="84"/>
        <end position="93"/>
    </location>
</feature>
<sequence length="264" mass="29888">MIPTPAITRSMVSTNTTNTIIAWRGLSLHACCALRFFGYSAFDSIRKPPKQGRRASSSSSSSSFAASNISCGVNSTGGDANPYNSNSNSNSSNSGGGIRMRQTPSERRREAKQIFPETLKSGRYKQQETKAQRLYKGPNTSNEKAPDRRFFRRLADYREVQDDDPYAGVFRERASVQKRRVQEWQRQFEEENADVELPYERTNVLAKLAPNWFVRFFVDMRDKGGVDHLGYLLVCLLVTVTLLWCVGYLCYTPPSKSRPIAEVR</sequence>
<feature type="compositionally biased region" description="Low complexity" evidence="1">
    <location>
        <begin position="55"/>
        <end position="64"/>
    </location>
</feature>
<dbReference type="OrthoDB" id="256665at2759"/>
<feature type="transmembrane region" description="Helical" evidence="2">
    <location>
        <begin position="20"/>
        <end position="42"/>
    </location>
</feature>
<name>A0A1X0ND78_9TRYP</name>
<feature type="region of interest" description="Disordered" evidence="1">
    <location>
        <begin position="45"/>
        <end position="64"/>
    </location>
</feature>
<keyword evidence="4" id="KW-1185">Reference proteome</keyword>
<keyword evidence="2" id="KW-0812">Transmembrane</keyword>
<keyword evidence="2" id="KW-0472">Membrane</keyword>
<evidence type="ECO:0008006" key="5">
    <source>
        <dbReference type="Google" id="ProtNLM"/>
    </source>
</evidence>
<feature type="region of interest" description="Disordered" evidence="1">
    <location>
        <begin position="77"/>
        <end position="145"/>
    </location>
</feature>
<dbReference type="EMBL" id="NBCO01000273">
    <property type="protein sequence ID" value="ORC77268.1"/>
    <property type="molecule type" value="Genomic_DNA"/>
</dbReference>
<evidence type="ECO:0000256" key="2">
    <source>
        <dbReference type="SAM" id="Phobius"/>
    </source>
</evidence>
<evidence type="ECO:0000313" key="3">
    <source>
        <dbReference type="EMBL" id="ORC77268.1"/>
    </source>
</evidence>
<dbReference type="VEuPathDB" id="TriTrypDB:TM35_002731000"/>
<evidence type="ECO:0000256" key="1">
    <source>
        <dbReference type="SAM" id="MobiDB-lite"/>
    </source>
</evidence>
<accession>A0A1X0ND78</accession>
<dbReference type="GeneID" id="39991849"/>
<protein>
    <recommendedName>
        <fullName evidence="5">Transmembrane protein</fullName>
    </recommendedName>
</protein>
<dbReference type="RefSeq" id="XP_028876637.1">
    <property type="nucleotide sequence ID" value="XM_029032069.1"/>
</dbReference>
<comment type="caution">
    <text evidence="3">The sequence shown here is derived from an EMBL/GenBank/DDBJ whole genome shotgun (WGS) entry which is preliminary data.</text>
</comment>
<feature type="transmembrane region" description="Helical" evidence="2">
    <location>
        <begin position="229"/>
        <end position="249"/>
    </location>
</feature>
<keyword evidence="2" id="KW-1133">Transmembrane helix</keyword>